<gene>
    <name evidence="3" type="ORF">EN45_104010</name>
</gene>
<dbReference type="Pfam" id="PF22980">
    <property type="entry name" value="Myb_DNA-bind_8"/>
    <property type="match status" value="1"/>
</dbReference>
<sequence length="94" mass="10541">MAPTQPKAGKSPSKPKEPKDSDLKKQLLFLWVCHKVSDVNIDIPAVAKHFGTKNKAAQMRYSRLKKKLDEMEASNEEAHGKDKDTEDEGDTMSD</sequence>
<feature type="compositionally biased region" description="Acidic residues" evidence="1">
    <location>
        <begin position="85"/>
        <end position="94"/>
    </location>
</feature>
<dbReference type="InterPro" id="IPR054505">
    <property type="entry name" value="Myb_DNA-bind_8"/>
</dbReference>
<feature type="domain" description="Myb-like DNA-binding" evidence="2">
    <location>
        <begin position="25"/>
        <end position="69"/>
    </location>
</feature>
<evidence type="ECO:0000259" key="2">
    <source>
        <dbReference type="Pfam" id="PF22980"/>
    </source>
</evidence>
<reference evidence="3" key="1">
    <citation type="journal article" date="2014" name="Genome Announc.">
        <title>Complete sequencing and chromosome-scale genome assembly of the industrial progenitor strain P2niaD18 from the penicillin producer Penicillium chrysogenum.</title>
        <authorList>
            <person name="Specht T."/>
            <person name="Dahlmann T.A."/>
            <person name="Zadra I."/>
            <person name="Kurnsteiner H."/>
            <person name="Kuck U."/>
        </authorList>
    </citation>
    <scope>NUCLEOTIDE SEQUENCE [LARGE SCALE GENOMIC DNA]</scope>
    <source>
        <strain evidence="3">P2niaD18</strain>
    </source>
</reference>
<evidence type="ECO:0000256" key="1">
    <source>
        <dbReference type="SAM" id="MobiDB-lite"/>
    </source>
</evidence>
<dbReference type="AlphaFoldDB" id="A0A167RMV5"/>
<protein>
    <recommendedName>
        <fullName evidence="2">Myb-like DNA-binding domain-containing protein</fullName>
    </recommendedName>
</protein>
<accession>A0A167RMV5</accession>
<name>A0A167RMV5_PENCH</name>
<feature type="region of interest" description="Disordered" evidence="1">
    <location>
        <begin position="67"/>
        <end position="94"/>
    </location>
</feature>
<feature type="region of interest" description="Disordered" evidence="1">
    <location>
        <begin position="1"/>
        <end position="21"/>
    </location>
</feature>
<dbReference type="Proteomes" id="UP000076449">
    <property type="component" value="Chromosome III"/>
</dbReference>
<proteinExistence type="predicted"/>
<feature type="compositionally biased region" description="Low complexity" evidence="1">
    <location>
        <begin position="1"/>
        <end position="12"/>
    </location>
</feature>
<evidence type="ECO:0000313" key="3">
    <source>
        <dbReference type="EMBL" id="KZN86199.1"/>
    </source>
</evidence>
<organism evidence="3">
    <name type="scientific">Penicillium chrysogenum</name>
    <name type="common">Penicillium notatum</name>
    <dbReference type="NCBI Taxonomy" id="5076"/>
    <lineage>
        <taxon>Eukaryota</taxon>
        <taxon>Fungi</taxon>
        <taxon>Dikarya</taxon>
        <taxon>Ascomycota</taxon>
        <taxon>Pezizomycotina</taxon>
        <taxon>Eurotiomycetes</taxon>
        <taxon>Eurotiomycetidae</taxon>
        <taxon>Eurotiales</taxon>
        <taxon>Aspergillaceae</taxon>
        <taxon>Penicillium</taxon>
        <taxon>Penicillium chrysogenum species complex</taxon>
    </lineage>
</organism>
<dbReference type="EMBL" id="CM002800">
    <property type="protein sequence ID" value="KZN86199.1"/>
    <property type="molecule type" value="Genomic_DNA"/>
</dbReference>